<keyword evidence="5" id="KW-1185">Reference proteome</keyword>
<dbReference type="InterPro" id="IPR050109">
    <property type="entry name" value="HTH-type_TetR-like_transc_reg"/>
</dbReference>
<proteinExistence type="predicted"/>
<dbReference type="SUPFAM" id="SSF46689">
    <property type="entry name" value="Homeodomain-like"/>
    <property type="match status" value="1"/>
</dbReference>
<feature type="domain" description="HTH tetR-type" evidence="3">
    <location>
        <begin position="45"/>
        <end position="105"/>
    </location>
</feature>
<evidence type="ECO:0000259" key="3">
    <source>
        <dbReference type="PROSITE" id="PS50977"/>
    </source>
</evidence>
<dbReference type="EMBL" id="BAAAMR010000135">
    <property type="protein sequence ID" value="GAA2166387.1"/>
    <property type="molecule type" value="Genomic_DNA"/>
</dbReference>
<name>A0ABN3AG00_9ACTN</name>
<dbReference type="Pfam" id="PF00440">
    <property type="entry name" value="TetR_N"/>
    <property type="match status" value="1"/>
</dbReference>
<feature type="DNA-binding region" description="H-T-H motif" evidence="2">
    <location>
        <begin position="68"/>
        <end position="87"/>
    </location>
</feature>
<evidence type="ECO:0000313" key="5">
    <source>
        <dbReference type="Proteomes" id="UP001501020"/>
    </source>
</evidence>
<evidence type="ECO:0000256" key="2">
    <source>
        <dbReference type="PROSITE-ProRule" id="PRU00335"/>
    </source>
</evidence>
<comment type="caution">
    <text evidence="4">The sequence shown here is derived from an EMBL/GenBank/DDBJ whole genome shotgun (WGS) entry which is preliminary data.</text>
</comment>
<dbReference type="InterPro" id="IPR009057">
    <property type="entry name" value="Homeodomain-like_sf"/>
</dbReference>
<evidence type="ECO:0000256" key="1">
    <source>
        <dbReference type="ARBA" id="ARBA00023125"/>
    </source>
</evidence>
<organism evidence="4 5">
    <name type="scientific">Actinomadura napierensis</name>
    <dbReference type="NCBI Taxonomy" id="267854"/>
    <lineage>
        <taxon>Bacteria</taxon>
        <taxon>Bacillati</taxon>
        <taxon>Actinomycetota</taxon>
        <taxon>Actinomycetes</taxon>
        <taxon>Streptosporangiales</taxon>
        <taxon>Thermomonosporaceae</taxon>
        <taxon>Actinomadura</taxon>
    </lineage>
</organism>
<evidence type="ECO:0000313" key="4">
    <source>
        <dbReference type="EMBL" id="GAA2166387.1"/>
    </source>
</evidence>
<protein>
    <submittedName>
        <fullName evidence="4">TetR/AcrR family transcriptional regulator</fullName>
    </submittedName>
</protein>
<gene>
    <name evidence="4" type="ORF">GCM10009727_85920</name>
</gene>
<accession>A0ABN3AG00</accession>
<sequence length="228" mass="24728">MRASLESVASATRPDDGTAVAAVERTLLVALGLVPDDTEPAPQRESVRDRILDVATGLFIAKGITETTMRAVAEEAGLSRAWLYRQFGSRDEIVQAIIVREARRFAEGLVAADDPHRPVREAVTGTFVLVVTELRHNAMVQRFRVHEPHLVSAFIICDSGPFLKVMVDALAGYLDRRAALAPERAAIAAEAIIRLIVSTGLSATAVCNFDDTDQLRTFAEQVIPALLA</sequence>
<dbReference type="Gene3D" id="1.10.357.10">
    <property type="entry name" value="Tetracycline Repressor, domain 2"/>
    <property type="match status" value="1"/>
</dbReference>
<reference evidence="4 5" key="1">
    <citation type="journal article" date="2019" name="Int. J. Syst. Evol. Microbiol.">
        <title>The Global Catalogue of Microorganisms (GCM) 10K type strain sequencing project: providing services to taxonomists for standard genome sequencing and annotation.</title>
        <authorList>
            <consortium name="The Broad Institute Genomics Platform"/>
            <consortium name="The Broad Institute Genome Sequencing Center for Infectious Disease"/>
            <person name="Wu L."/>
            <person name="Ma J."/>
        </authorList>
    </citation>
    <scope>NUCLEOTIDE SEQUENCE [LARGE SCALE GENOMIC DNA]</scope>
    <source>
        <strain evidence="4 5">JCM 13850</strain>
    </source>
</reference>
<dbReference type="PANTHER" id="PTHR30055:SF153">
    <property type="entry name" value="HTH-TYPE TRANSCRIPTIONAL REPRESSOR RV3405C"/>
    <property type="match status" value="1"/>
</dbReference>
<keyword evidence="1 2" id="KW-0238">DNA-binding</keyword>
<dbReference type="PANTHER" id="PTHR30055">
    <property type="entry name" value="HTH-TYPE TRANSCRIPTIONAL REGULATOR RUTR"/>
    <property type="match status" value="1"/>
</dbReference>
<dbReference type="Proteomes" id="UP001501020">
    <property type="component" value="Unassembled WGS sequence"/>
</dbReference>
<dbReference type="InterPro" id="IPR001647">
    <property type="entry name" value="HTH_TetR"/>
</dbReference>
<dbReference type="PRINTS" id="PR00455">
    <property type="entry name" value="HTHTETR"/>
</dbReference>
<dbReference type="PROSITE" id="PS50977">
    <property type="entry name" value="HTH_TETR_2"/>
    <property type="match status" value="1"/>
</dbReference>